<dbReference type="RefSeq" id="WP_379081331.1">
    <property type="nucleotide sequence ID" value="NZ_JBHULL010000031.1"/>
</dbReference>
<sequence>MKKLILINFLIVMLYSCGITTKDETYISSAKSSSGKIVKLYYVEVGATANDVIQVRKINKDNDEELLNSYEHNFVKEFKFISADSLFLVLADTTSFGLSKKLDTIILSIK</sequence>
<comment type="caution">
    <text evidence="1">The sequence shown here is derived from an EMBL/GenBank/DDBJ whole genome shotgun (WGS) entry which is preliminary data.</text>
</comment>
<name>A0ABW5MMN8_9SPHI</name>
<protein>
    <recommendedName>
        <fullName evidence="3">Lipoprotein</fullName>
    </recommendedName>
</protein>
<evidence type="ECO:0000313" key="2">
    <source>
        <dbReference type="Proteomes" id="UP001597461"/>
    </source>
</evidence>
<proteinExistence type="predicted"/>
<gene>
    <name evidence="1" type="ORF">ACFSR6_17810</name>
</gene>
<dbReference type="EMBL" id="JBHULL010000031">
    <property type="protein sequence ID" value="MFD2584362.1"/>
    <property type="molecule type" value="Genomic_DNA"/>
</dbReference>
<evidence type="ECO:0000313" key="1">
    <source>
        <dbReference type="EMBL" id="MFD2584362.1"/>
    </source>
</evidence>
<reference evidence="2" key="1">
    <citation type="journal article" date="2019" name="Int. J. Syst. Evol. Microbiol.">
        <title>The Global Catalogue of Microorganisms (GCM) 10K type strain sequencing project: providing services to taxonomists for standard genome sequencing and annotation.</title>
        <authorList>
            <consortium name="The Broad Institute Genomics Platform"/>
            <consortium name="The Broad Institute Genome Sequencing Center for Infectious Disease"/>
            <person name="Wu L."/>
            <person name="Ma J."/>
        </authorList>
    </citation>
    <scope>NUCLEOTIDE SEQUENCE [LARGE SCALE GENOMIC DNA]</scope>
    <source>
        <strain evidence="2">KCTC 42866</strain>
    </source>
</reference>
<accession>A0ABW5MMN8</accession>
<dbReference type="Proteomes" id="UP001597461">
    <property type="component" value="Unassembled WGS sequence"/>
</dbReference>
<keyword evidence="2" id="KW-1185">Reference proteome</keyword>
<organism evidence="1 2">
    <name type="scientific">Pedobacter vanadiisoli</name>
    <dbReference type="NCBI Taxonomy" id="1761975"/>
    <lineage>
        <taxon>Bacteria</taxon>
        <taxon>Pseudomonadati</taxon>
        <taxon>Bacteroidota</taxon>
        <taxon>Sphingobacteriia</taxon>
        <taxon>Sphingobacteriales</taxon>
        <taxon>Sphingobacteriaceae</taxon>
        <taxon>Pedobacter</taxon>
    </lineage>
</organism>
<evidence type="ECO:0008006" key="3">
    <source>
        <dbReference type="Google" id="ProtNLM"/>
    </source>
</evidence>
<dbReference type="PROSITE" id="PS51257">
    <property type="entry name" value="PROKAR_LIPOPROTEIN"/>
    <property type="match status" value="1"/>
</dbReference>